<proteinExistence type="inferred from homology"/>
<evidence type="ECO:0000313" key="4">
    <source>
        <dbReference type="EMBL" id="SEA90367.1"/>
    </source>
</evidence>
<dbReference type="STRING" id="571932.SAMN05421743_11045"/>
<dbReference type="OrthoDB" id="1806521at2"/>
<dbReference type="CDD" id="cd06464">
    <property type="entry name" value="ACD_sHsps-like"/>
    <property type="match status" value="1"/>
</dbReference>
<organism evidence="4 5">
    <name type="scientific">Thalassobacillus cyri</name>
    <dbReference type="NCBI Taxonomy" id="571932"/>
    <lineage>
        <taxon>Bacteria</taxon>
        <taxon>Bacillati</taxon>
        <taxon>Bacillota</taxon>
        <taxon>Bacilli</taxon>
        <taxon>Bacillales</taxon>
        <taxon>Bacillaceae</taxon>
        <taxon>Thalassobacillus</taxon>
    </lineage>
</organism>
<gene>
    <name evidence="4" type="ORF">SAMN05421743_11045</name>
</gene>
<dbReference type="Gene3D" id="2.60.40.790">
    <property type="match status" value="1"/>
</dbReference>
<dbReference type="EMBL" id="FNQR01000010">
    <property type="protein sequence ID" value="SEA90367.1"/>
    <property type="molecule type" value="Genomic_DNA"/>
</dbReference>
<dbReference type="InterPro" id="IPR008978">
    <property type="entry name" value="HSP20-like_chaperone"/>
</dbReference>
<evidence type="ECO:0000259" key="3">
    <source>
        <dbReference type="PROSITE" id="PS01031"/>
    </source>
</evidence>
<feature type="domain" description="SHSP" evidence="3">
    <location>
        <begin position="22"/>
        <end position="138"/>
    </location>
</feature>
<dbReference type="SUPFAM" id="SSF49764">
    <property type="entry name" value="HSP20-like chaperones"/>
    <property type="match status" value="1"/>
</dbReference>
<dbReference type="AlphaFoldDB" id="A0A1H4F020"/>
<dbReference type="RefSeq" id="WP_093045373.1">
    <property type="nucleotide sequence ID" value="NZ_FNQR01000010.1"/>
</dbReference>
<dbReference type="Pfam" id="PF00011">
    <property type="entry name" value="HSP20"/>
    <property type="match status" value="1"/>
</dbReference>
<evidence type="ECO:0000313" key="5">
    <source>
        <dbReference type="Proteomes" id="UP000198584"/>
    </source>
</evidence>
<accession>A0A1H4F020</accession>
<evidence type="ECO:0000256" key="2">
    <source>
        <dbReference type="RuleBase" id="RU003616"/>
    </source>
</evidence>
<dbReference type="PROSITE" id="PS01031">
    <property type="entry name" value="SHSP"/>
    <property type="match status" value="1"/>
</dbReference>
<comment type="similarity">
    <text evidence="1 2">Belongs to the small heat shock protein (HSP20) family.</text>
</comment>
<reference evidence="4 5" key="1">
    <citation type="submission" date="2016-10" db="EMBL/GenBank/DDBJ databases">
        <authorList>
            <person name="de Groot N.N."/>
        </authorList>
    </citation>
    <scope>NUCLEOTIDE SEQUENCE [LARGE SCALE GENOMIC DNA]</scope>
    <source>
        <strain evidence="4 5">CCM7597</strain>
    </source>
</reference>
<dbReference type="Proteomes" id="UP000198584">
    <property type="component" value="Unassembled WGS sequence"/>
</dbReference>
<sequence length="141" mass="16485">MNQFDDWKKNLDRFFGHDFWGDFEGLVKPPLPQLNLYQYDNELLCIFNIPGLKDLNKVDVFVNHATLEVRGIVEINQKGGQQLKGEIMQGTFDRKVELPYPVRDDKIHASYKQGLLVVQLHRLISDANQKNRIQITNMEEE</sequence>
<evidence type="ECO:0000256" key="1">
    <source>
        <dbReference type="PROSITE-ProRule" id="PRU00285"/>
    </source>
</evidence>
<protein>
    <submittedName>
        <fullName evidence="4">HSP20 family protein</fullName>
    </submittedName>
</protein>
<dbReference type="InterPro" id="IPR002068">
    <property type="entry name" value="A-crystallin/Hsp20_dom"/>
</dbReference>
<name>A0A1H4F020_9BACI</name>
<keyword evidence="5" id="KW-1185">Reference proteome</keyword>